<reference evidence="3 4" key="1">
    <citation type="journal article" date="2011" name="Stand. Genomic Sci.">
        <title>Non-contiguous finished genome sequence and contextual data of the filamentous soil bacterium Ktedonobacter racemifer type strain (SOSP1-21).</title>
        <authorList>
            <person name="Chang Y.J."/>
            <person name="Land M."/>
            <person name="Hauser L."/>
            <person name="Chertkov O."/>
            <person name="Del Rio T.G."/>
            <person name="Nolan M."/>
            <person name="Copeland A."/>
            <person name="Tice H."/>
            <person name="Cheng J.F."/>
            <person name="Lucas S."/>
            <person name="Han C."/>
            <person name="Goodwin L."/>
            <person name="Pitluck S."/>
            <person name="Ivanova N."/>
            <person name="Ovchinikova G."/>
            <person name="Pati A."/>
            <person name="Chen A."/>
            <person name="Palaniappan K."/>
            <person name="Mavromatis K."/>
            <person name="Liolios K."/>
            <person name="Brettin T."/>
            <person name="Fiebig A."/>
            <person name="Rohde M."/>
            <person name="Abt B."/>
            <person name="Goker M."/>
            <person name="Detter J.C."/>
            <person name="Woyke T."/>
            <person name="Bristow J."/>
            <person name="Eisen J.A."/>
            <person name="Markowitz V."/>
            <person name="Hugenholtz P."/>
            <person name="Kyrpides N.C."/>
            <person name="Klenk H.P."/>
            <person name="Lapidus A."/>
        </authorList>
    </citation>
    <scope>NUCLEOTIDE SEQUENCE [LARGE SCALE GENOMIC DNA]</scope>
    <source>
        <strain evidence="4">DSM 44963</strain>
    </source>
</reference>
<accession>D6TCY7</accession>
<proteinExistence type="inferred from homology"/>
<dbReference type="CDD" id="cd18873">
    <property type="entry name" value="NUDIX_NadM_like"/>
    <property type="match status" value="1"/>
</dbReference>
<name>D6TCY7_KTERA</name>
<gene>
    <name evidence="3" type="ORF">Krac_11635</name>
</gene>
<keyword evidence="3" id="KW-0378">Hydrolase</keyword>
<dbReference type="EMBL" id="ADVG01000001">
    <property type="protein sequence ID" value="EFH90038.1"/>
    <property type="molecule type" value="Genomic_DNA"/>
</dbReference>
<dbReference type="Gene3D" id="3.90.79.10">
    <property type="entry name" value="Nucleoside Triphosphate Pyrophosphohydrolase"/>
    <property type="match status" value="1"/>
</dbReference>
<dbReference type="InterPro" id="IPR015797">
    <property type="entry name" value="NUDIX_hydrolase-like_dom_sf"/>
</dbReference>
<evidence type="ECO:0000259" key="2">
    <source>
        <dbReference type="PROSITE" id="PS51462"/>
    </source>
</evidence>
<dbReference type="InParanoid" id="D6TCY7"/>
<dbReference type="OrthoDB" id="9804442at2"/>
<comment type="caution">
    <text evidence="3">The sequence shown here is derived from an EMBL/GenBank/DDBJ whole genome shotgun (WGS) entry which is preliminary data.</text>
</comment>
<organism evidence="3 4">
    <name type="scientific">Ktedonobacter racemifer DSM 44963</name>
    <dbReference type="NCBI Taxonomy" id="485913"/>
    <lineage>
        <taxon>Bacteria</taxon>
        <taxon>Bacillati</taxon>
        <taxon>Chloroflexota</taxon>
        <taxon>Ktedonobacteria</taxon>
        <taxon>Ktedonobacterales</taxon>
        <taxon>Ktedonobacteraceae</taxon>
        <taxon>Ktedonobacter</taxon>
    </lineage>
</organism>
<sequence>MTKNATGVLVTVDIVIPRLAPSGSGWEVVLIQRKKEPYQGLWALPGGHLTPEDASLEAAAQREAQEETGLAIPLDMFQQVHTFEDFEDPRGKYVCLLYVLSKPLGKEACIEAGDDASHVQWFPVDDLQALPYLAFHHIRLLRMALRQMFTSSYHHALGMQPVDVCQCEIKKDTGVGCPNTAYWRYEGIALCPHHMQTFAARTESACIDVPSPSNGCARH</sequence>
<dbReference type="STRING" id="485913.Krac_11635"/>
<dbReference type="PANTHER" id="PTHR43736:SF1">
    <property type="entry name" value="DIHYDRONEOPTERIN TRIPHOSPHATE DIPHOSPHATASE"/>
    <property type="match status" value="1"/>
</dbReference>
<dbReference type="Pfam" id="PF00293">
    <property type="entry name" value="NUDIX"/>
    <property type="match status" value="1"/>
</dbReference>
<dbReference type="RefSeq" id="WP_007907066.1">
    <property type="nucleotide sequence ID" value="NZ_ADVG01000001.1"/>
</dbReference>
<evidence type="ECO:0000313" key="3">
    <source>
        <dbReference type="EMBL" id="EFH90038.1"/>
    </source>
</evidence>
<protein>
    <submittedName>
        <fullName evidence="3">NUDIX hydrolase</fullName>
    </submittedName>
</protein>
<dbReference type="InterPro" id="IPR000086">
    <property type="entry name" value="NUDIX_hydrolase_dom"/>
</dbReference>
<dbReference type="eggNOG" id="COG1051">
    <property type="taxonomic scope" value="Bacteria"/>
</dbReference>
<dbReference type="SUPFAM" id="SSF55811">
    <property type="entry name" value="Nudix"/>
    <property type="match status" value="1"/>
</dbReference>
<evidence type="ECO:0000256" key="1">
    <source>
        <dbReference type="ARBA" id="ARBA00005582"/>
    </source>
</evidence>
<keyword evidence="4" id="KW-1185">Reference proteome</keyword>
<feature type="domain" description="Nudix hydrolase" evidence="2">
    <location>
        <begin position="1"/>
        <end position="145"/>
    </location>
</feature>
<dbReference type="PANTHER" id="PTHR43736">
    <property type="entry name" value="ADP-RIBOSE PYROPHOSPHATASE"/>
    <property type="match status" value="1"/>
</dbReference>
<dbReference type="AlphaFoldDB" id="D6TCY7"/>
<dbReference type="GO" id="GO:0016787">
    <property type="term" value="F:hydrolase activity"/>
    <property type="evidence" value="ECO:0007669"/>
    <property type="project" value="UniProtKB-KW"/>
</dbReference>
<dbReference type="PROSITE" id="PS51462">
    <property type="entry name" value="NUDIX"/>
    <property type="match status" value="1"/>
</dbReference>
<comment type="similarity">
    <text evidence="1">Belongs to the Nudix hydrolase family.</text>
</comment>
<evidence type="ECO:0000313" key="4">
    <source>
        <dbReference type="Proteomes" id="UP000004508"/>
    </source>
</evidence>
<dbReference type="Proteomes" id="UP000004508">
    <property type="component" value="Unassembled WGS sequence"/>
</dbReference>